<accession>A0A1I8BB72</accession>
<evidence type="ECO:0000313" key="2">
    <source>
        <dbReference type="WBParaSite" id="MhA1_Contig1800.frz3.gene1"/>
    </source>
</evidence>
<dbReference type="WBParaSite" id="MhA1_Contig1800.frz3.gene1">
    <property type="protein sequence ID" value="MhA1_Contig1800.frz3.gene1"/>
    <property type="gene ID" value="MhA1_Contig1800.frz3.gene1"/>
</dbReference>
<dbReference type="Proteomes" id="UP000095281">
    <property type="component" value="Unplaced"/>
</dbReference>
<evidence type="ECO:0000313" key="1">
    <source>
        <dbReference type="Proteomes" id="UP000095281"/>
    </source>
</evidence>
<dbReference type="AlphaFoldDB" id="A0A1I8BB72"/>
<reference evidence="2" key="1">
    <citation type="submission" date="2016-11" db="UniProtKB">
        <authorList>
            <consortium name="WormBaseParasite"/>
        </authorList>
    </citation>
    <scope>IDENTIFICATION</scope>
</reference>
<proteinExistence type="predicted"/>
<protein>
    <submittedName>
        <fullName evidence="2">Uncharacterized protein</fullName>
    </submittedName>
</protein>
<sequence length="152" mass="16945">MFNGNLQQQQQSVAAMTDAHMQMANLILSANQNQLQTSHPFYGNMSGPLITTTNNNNNSPSTADIQRMQQWFRHNDTSPYTSPLPSNAPSMGDISALSLFTENSTLTLNSHLSSSSRIIKTENLEATKTNDYLKFFKSVFSGQETVNKFNNF</sequence>
<keyword evidence="1" id="KW-1185">Reference proteome</keyword>
<name>A0A1I8BB72_MELHA</name>
<organism evidence="1 2">
    <name type="scientific">Meloidogyne hapla</name>
    <name type="common">Root-knot nematode worm</name>
    <dbReference type="NCBI Taxonomy" id="6305"/>
    <lineage>
        <taxon>Eukaryota</taxon>
        <taxon>Metazoa</taxon>
        <taxon>Ecdysozoa</taxon>
        <taxon>Nematoda</taxon>
        <taxon>Chromadorea</taxon>
        <taxon>Rhabditida</taxon>
        <taxon>Tylenchina</taxon>
        <taxon>Tylenchomorpha</taxon>
        <taxon>Tylenchoidea</taxon>
        <taxon>Meloidogynidae</taxon>
        <taxon>Meloidogyninae</taxon>
        <taxon>Meloidogyne</taxon>
    </lineage>
</organism>